<dbReference type="Proteomes" id="UP000018680">
    <property type="component" value="Chromosome"/>
</dbReference>
<dbReference type="Pfam" id="PF12728">
    <property type="entry name" value="HTH_17"/>
    <property type="match status" value="1"/>
</dbReference>
<dbReference type="EMBL" id="CP006939">
    <property type="protein sequence ID" value="AHC16747.1"/>
    <property type="molecule type" value="Genomic_DNA"/>
</dbReference>
<protein>
    <submittedName>
        <fullName evidence="2">PTS system, fructose-specific IIA/ IIB/ IIC component</fullName>
        <ecNumber evidence="2">2.7.1.69</ecNumber>
    </submittedName>
</protein>
<dbReference type="GO" id="GO:0030295">
    <property type="term" value="F:protein kinase activator activity"/>
    <property type="evidence" value="ECO:0007669"/>
    <property type="project" value="TreeGrafter"/>
</dbReference>
<accession>V5WLG8</accession>
<dbReference type="HOGENOM" id="CLU_072531_1_0_12"/>
<dbReference type="InterPro" id="IPR009061">
    <property type="entry name" value="DNA-bd_dom_put_sf"/>
</dbReference>
<dbReference type="GO" id="GO:0003677">
    <property type="term" value="F:DNA binding"/>
    <property type="evidence" value="ECO:0007669"/>
    <property type="project" value="InterPro"/>
</dbReference>
<dbReference type="InterPro" id="IPR051541">
    <property type="entry name" value="PTS_SugarTrans_NitroReg"/>
</dbReference>
<evidence type="ECO:0000313" key="2">
    <source>
        <dbReference type="EMBL" id="AHC16747.1"/>
    </source>
</evidence>
<dbReference type="PANTHER" id="PTHR47738">
    <property type="entry name" value="PTS SYSTEM FRUCTOSE-LIKE EIIA COMPONENT-RELATED"/>
    <property type="match status" value="1"/>
</dbReference>
<dbReference type="InterPro" id="IPR016152">
    <property type="entry name" value="PTrfase/Anion_transptr"/>
</dbReference>
<dbReference type="InterPro" id="IPR002178">
    <property type="entry name" value="PTS_EIIA_type-2_dom"/>
</dbReference>
<feature type="domain" description="PTS EIIA type-2" evidence="1">
    <location>
        <begin position="78"/>
        <end position="223"/>
    </location>
</feature>
<dbReference type="Pfam" id="PF00359">
    <property type="entry name" value="PTS_EIIA_2"/>
    <property type="match status" value="1"/>
</dbReference>
<dbReference type="NCBIfam" id="TIGR01764">
    <property type="entry name" value="excise"/>
    <property type="match status" value="1"/>
</dbReference>
<dbReference type="EC" id="2.7.1.69" evidence="2"/>
<gene>
    <name evidence="2" type="ORF">L21SP2_3409</name>
</gene>
<evidence type="ECO:0000259" key="1">
    <source>
        <dbReference type="PROSITE" id="PS51094"/>
    </source>
</evidence>
<dbReference type="CDD" id="cd00211">
    <property type="entry name" value="PTS_IIA_fru"/>
    <property type="match status" value="1"/>
</dbReference>
<name>V5WLG8_9SPIO</name>
<dbReference type="Gene3D" id="3.40.930.10">
    <property type="entry name" value="Mannitol-specific EII, Chain A"/>
    <property type="match status" value="1"/>
</dbReference>
<dbReference type="InterPro" id="IPR010093">
    <property type="entry name" value="SinI_DNA-bd"/>
</dbReference>
<organism evidence="2 3">
    <name type="scientific">Salinispira pacifica</name>
    <dbReference type="NCBI Taxonomy" id="1307761"/>
    <lineage>
        <taxon>Bacteria</taxon>
        <taxon>Pseudomonadati</taxon>
        <taxon>Spirochaetota</taxon>
        <taxon>Spirochaetia</taxon>
        <taxon>Spirochaetales</taxon>
        <taxon>Spirochaetaceae</taxon>
        <taxon>Salinispira</taxon>
    </lineage>
</organism>
<keyword evidence="2" id="KW-0808">Transferase</keyword>
<dbReference type="InterPro" id="IPR041657">
    <property type="entry name" value="HTH_17"/>
</dbReference>
<proteinExistence type="predicted"/>
<dbReference type="PROSITE" id="PS51094">
    <property type="entry name" value="PTS_EIIA_TYPE_2"/>
    <property type="match status" value="1"/>
</dbReference>
<dbReference type="GO" id="GO:0016740">
    <property type="term" value="F:transferase activity"/>
    <property type="evidence" value="ECO:0007669"/>
    <property type="project" value="UniProtKB-KW"/>
</dbReference>
<keyword evidence="3" id="KW-1185">Reference proteome</keyword>
<dbReference type="SUPFAM" id="SSF55804">
    <property type="entry name" value="Phoshotransferase/anion transport protein"/>
    <property type="match status" value="1"/>
</dbReference>
<dbReference type="KEGG" id="slr:L21SP2_3409"/>
<dbReference type="SUPFAM" id="SSF46955">
    <property type="entry name" value="Putative DNA-binding domain"/>
    <property type="match status" value="1"/>
</dbReference>
<evidence type="ECO:0000313" key="3">
    <source>
        <dbReference type="Proteomes" id="UP000018680"/>
    </source>
</evidence>
<dbReference type="AlphaFoldDB" id="V5WLG8"/>
<dbReference type="STRING" id="1307761.L21SP2_3409"/>
<dbReference type="PANTHER" id="PTHR47738:SF1">
    <property type="entry name" value="NITROGEN REGULATORY PROTEIN"/>
    <property type="match status" value="1"/>
</dbReference>
<dbReference type="OrthoDB" id="122388at2"/>
<dbReference type="eggNOG" id="COG1762">
    <property type="taxonomic scope" value="Bacteria"/>
</dbReference>
<sequence>MHNRMMTLTEVSRYLQLSEKTVLKMVKNGEIPSAKIANQWRFSPSIIDDWITARMNVVPQNDLSRLIEREMDYVSLSRLIDPGSIIMNMRSRDRDGVLRELADLAQARELVKSSDTLFSKLVQREQMLSTGIARGIAIPHIRRPGETDIQEPAIVFGRSPEGIDFASLDGTKTHFFFLLLSDSETVHIRIMSRLAAMLRRDDAREQLRRAEQPQDILRFFVEYEPRLYHKEIDT</sequence>
<reference evidence="2 3" key="1">
    <citation type="journal article" date="2015" name="Stand. Genomic Sci.">
        <title>Complete genome sequence and description of Salinispira pacifica gen. nov., sp. nov., a novel spirochaete isolated form a hypersaline microbial mat.</title>
        <authorList>
            <person name="Ben Hania W."/>
            <person name="Joseph M."/>
            <person name="Schumann P."/>
            <person name="Bunk B."/>
            <person name="Fiebig A."/>
            <person name="Sproer C."/>
            <person name="Klenk H.P."/>
            <person name="Fardeau M.L."/>
            <person name="Spring S."/>
        </authorList>
    </citation>
    <scope>NUCLEOTIDE SEQUENCE [LARGE SCALE GENOMIC DNA]</scope>
    <source>
        <strain evidence="2 3">L21-RPul-D2</strain>
    </source>
</reference>